<dbReference type="Proteomes" id="UP000638560">
    <property type="component" value="Unassembled WGS sequence"/>
</dbReference>
<feature type="non-terminal residue" evidence="2">
    <location>
        <position position="229"/>
    </location>
</feature>
<gene>
    <name evidence="2" type="ORF">I0C86_07930</name>
</gene>
<evidence type="ECO:0000313" key="2">
    <source>
        <dbReference type="EMBL" id="MBF9128912.1"/>
    </source>
</evidence>
<organism evidence="2 3">
    <name type="scientific">Plantactinospora alkalitolerans</name>
    <dbReference type="NCBI Taxonomy" id="2789879"/>
    <lineage>
        <taxon>Bacteria</taxon>
        <taxon>Bacillati</taxon>
        <taxon>Actinomycetota</taxon>
        <taxon>Actinomycetes</taxon>
        <taxon>Micromonosporales</taxon>
        <taxon>Micromonosporaceae</taxon>
        <taxon>Plantactinospora</taxon>
    </lineage>
</organism>
<accession>A0ABS0GRV1</accession>
<dbReference type="PANTHER" id="PTHR40053">
    <property type="entry name" value="SPORULATION-CONTROL PROTEIN SPO0M"/>
    <property type="match status" value="1"/>
</dbReference>
<reference evidence="2 3" key="1">
    <citation type="submission" date="2020-11" db="EMBL/GenBank/DDBJ databases">
        <title>A novel isolate from a Black sea contaminated sediment with potential to produce alkanes: Plantactinospora alkalitolerans sp. nov.</title>
        <authorList>
            <person name="Carro L."/>
            <person name="Veyisoglu A."/>
            <person name="Guven K."/>
            <person name="Schumann P."/>
            <person name="Klenk H.-P."/>
            <person name="Sahin N."/>
        </authorList>
    </citation>
    <scope>NUCLEOTIDE SEQUENCE [LARGE SCALE GENOMIC DNA]</scope>
    <source>
        <strain evidence="2 3">S1510</strain>
    </source>
</reference>
<protein>
    <submittedName>
        <fullName evidence="2">Sporulation protein</fullName>
    </submittedName>
</protein>
<keyword evidence="3" id="KW-1185">Reference proteome</keyword>
<dbReference type="RefSeq" id="WP_196200559.1">
    <property type="nucleotide sequence ID" value="NZ_JADPUN010000097.1"/>
</dbReference>
<evidence type="ECO:0000256" key="1">
    <source>
        <dbReference type="SAM" id="MobiDB-lite"/>
    </source>
</evidence>
<dbReference type="EMBL" id="JADPUN010000097">
    <property type="protein sequence ID" value="MBF9128912.1"/>
    <property type="molecule type" value="Genomic_DNA"/>
</dbReference>
<comment type="caution">
    <text evidence="2">The sequence shown here is derived from an EMBL/GenBank/DDBJ whole genome shotgun (WGS) entry which is preliminary data.</text>
</comment>
<evidence type="ECO:0000313" key="3">
    <source>
        <dbReference type="Proteomes" id="UP000638560"/>
    </source>
</evidence>
<feature type="region of interest" description="Disordered" evidence="1">
    <location>
        <begin position="1"/>
        <end position="26"/>
    </location>
</feature>
<proteinExistence type="predicted"/>
<sequence length="229" mass="24516">MGFEGLLPGSGGSVRTALPNPSTRPGLTLPGRVAITAGRSGLTVDQMTLGLVTRVEPADGSAEYVPVEFHRVRLTGGFGLDPDECRTVDFGVPVPWETPVTVVNGQCLLNLRMGLRTEVAVDPLLDRGDLSPVYVHPLPAQEGVLGTLTELGFRLRQVGLLAGRLPGVDQRLPFHQKIGFWAAPLYAGPFSELEVSFFTDPLGVEVIFALDRRIALAGAGHPSLSRFRV</sequence>
<dbReference type="PANTHER" id="PTHR40053:SF1">
    <property type="entry name" value="SPORULATION-CONTROL PROTEIN SPO0M"/>
    <property type="match status" value="1"/>
</dbReference>
<name>A0ABS0GRV1_9ACTN</name>
<dbReference type="Pfam" id="PF07070">
    <property type="entry name" value="Spo0M"/>
    <property type="match status" value="1"/>
</dbReference>
<dbReference type="InterPro" id="IPR009776">
    <property type="entry name" value="Spore_0_M"/>
</dbReference>